<sequence length="40" mass="4419">MVFIYSMCFEFSIKSAVLGSDFGLNVVLLFCLDLLALEGL</sequence>
<dbReference type="AlphaFoldDB" id="S7WPA2"/>
<evidence type="ECO:0000313" key="1">
    <source>
        <dbReference type="EMBL" id="EPR65983.1"/>
    </source>
</evidence>
<dbReference type="EMBL" id="ATNM01000167">
    <property type="protein sequence ID" value="EPR65983.1"/>
    <property type="molecule type" value="Genomic_DNA"/>
</dbReference>
<protein>
    <submittedName>
        <fullName evidence="1">Uncharacterized protein</fullName>
    </submittedName>
</protein>
<dbReference type="STRING" id="641524.ADICYQ_5008"/>
<proteinExistence type="predicted"/>
<reference evidence="1 2" key="1">
    <citation type="journal article" date="2013" name="Genome Announc.">
        <title>Draft Genome Sequence of Cyclobacterium qasimii Strain M12-11BT, Isolated from Arctic Marine Sediment.</title>
        <authorList>
            <person name="Shivaji S."/>
            <person name="Ara S."/>
            <person name="Singh A."/>
            <person name="Kumar Pinnaka A."/>
        </authorList>
    </citation>
    <scope>NUCLEOTIDE SEQUENCE [LARGE SCALE GENOMIC DNA]</scope>
    <source>
        <strain evidence="1 2">M12-11B</strain>
    </source>
</reference>
<organism evidence="1 2">
    <name type="scientific">Cyclobacterium qasimii M12-11B</name>
    <dbReference type="NCBI Taxonomy" id="641524"/>
    <lineage>
        <taxon>Bacteria</taxon>
        <taxon>Pseudomonadati</taxon>
        <taxon>Bacteroidota</taxon>
        <taxon>Cytophagia</taxon>
        <taxon>Cytophagales</taxon>
        <taxon>Cyclobacteriaceae</taxon>
        <taxon>Cyclobacterium</taxon>
    </lineage>
</organism>
<accession>S7WPA2</accession>
<dbReference type="Proteomes" id="UP000014974">
    <property type="component" value="Unassembled WGS sequence"/>
</dbReference>
<gene>
    <name evidence="1" type="ORF">ADICYQ_5008</name>
</gene>
<evidence type="ECO:0000313" key="2">
    <source>
        <dbReference type="Proteomes" id="UP000014974"/>
    </source>
</evidence>
<comment type="caution">
    <text evidence="1">The sequence shown here is derived from an EMBL/GenBank/DDBJ whole genome shotgun (WGS) entry which is preliminary data.</text>
</comment>
<name>S7WPA2_9BACT</name>